<keyword evidence="3" id="KW-0677">Repeat</keyword>
<dbReference type="InterPro" id="IPR011990">
    <property type="entry name" value="TPR-like_helical_dom_sf"/>
</dbReference>
<dbReference type="InterPro" id="IPR002151">
    <property type="entry name" value="Kinesin_light"/>
</dbReference>
<dbReference type="AlphaFoldDB" id="A0A2V1D1G7"/>
<dbReference type="PANTHER" id="PTHR45783">
    <property type="entry name" value="KINESIN LIGHT CHAIN"/>
    <property type="match status" value="1"/>
</dbReference>
<keyword evidence="6" id="KW-1185">Reference proteome</keyword>
<evidence type="ECO:0000313" key="5">
    <source>
        <dbReference type="EMBL" id="PVH91835.1"/>
    </source>
</evidence>
<evidence type="ECO:0000256" key="2">
    <source>
        <dbReference type="ARBA" id="ARBA00022490"/>
    </source>
</evidence>
<dbReference type="OrthoDB" id="20872at2759"/>
<dbReference type="GO" id="GO:0005871">
    <property type="term" value="C:kinesin complex"/>
    <property type="evidence" value="ECO:0007669"/>
    <property type="project" value="InterPro"/>
</dbReference>
<keyword evidence="4" id="KW-0802">TPR repeat</keyword>
<organism evidence="5 6">
    <name type="scientific">Periconia macrospinosa</name>
    <dbReference type="NCBI Taxonomy" id="97972"/>
    <lineage>
        <taxon>Eukaryota</taxon>
        <taxon>Fungi</taxon>
        <taxon>Dikarya</taxon>
        <taxon>Ascomycota</taxon>
        <taxon>Pezizomycotina</taxon>
        <taxon>Dothideomycetes</taxon>
        <taxon>Pleosporomycetidae</taxon>
        <taxon>Pleosporales</taxon>
        <taxon>Massarineae</taxon>
        <taxon>Periconiaceae</taxon>
        <taxon>Periconia</taxon>
    </lineage>
</organism>
<dbReference type="Pfam" id="PF13424">
    <property type="entry name" value="TPR_12"/>
    <property type="match status" value="1"/>
</dbReference>
<dbReference type="SUPFAM" id="SSF48452">
    <property type="entry name" value="TPR-like"/>
    <property type="match status" value="1"/>
</dbReference>
<dbReference type="PANTHER" id="PTHR45783:SF3">
    <property type="entry name" value="KINESIN LIGHT CHAIN"/>
    <property type="match status" value="1"/>
</dbReference>
<sequence length="178" mass="20186">MHALVQLATRKWLEVNSKLKQWKRHFVTNLCAAFPVGRYENWAVCQALFPHAQAAADNPPKDETSLEAWVSVREMILGAEHRDTLNSLNRVGTVLDRQGQYSKACAVHQRALEAKKRVLGYSHPDTLTNIANLASTYRNRGRWEEAEALFVQVMETIKTKLGDNHPDTLTSMKNLAFT</sequence>
<dbReference type="GO" id="GO:0007018">
    <property type="term" value="P:microtubule-based movement"/>
    <property type="evidence" value="ECO:0007669"/>
    <property type="project" value="TreeGrafter"/>
</dbReference>
<evidence type="ECO:0000256" key="1">
    <source>
        <dbReference type="ARBA" id="ARBA00004496"/>
    </source>
</evidence>
<dbReference type="Gene3D" id="1.25.40.10">
    <property type="entry name" value="Tetratricopeptide repeat domain"/>
    <property type="match status" value="1"/>
</dbReference>
<proteinExistence type="predicted"/>
<evidence type="ECO:0000256" key="4">
    <source>
        <dbReference type="ARBA" id="ARBA00022803"/>
    </source>
</evidence>
<dbReference type="EMBL" id="KZ805770">
    <property type="protein sequence ID" value="PVH91835.1"/>
    <property type="molecule type" value="Genomic_DNA"/>
</dbReference>
<protein>
    <submittedName>
        <fullName evidence="5">Uncharacterized protein</fullName>
    </submittedName>
</protein>
<reference evidence="5 6" key="1">
    <citation type="journal article" date="2018" name="Sci. Rep.">
        <title>Comparative genomics provides insights into the lifestyle and reveals functional heterogeneity of dark septate endophytic fungi.</title>
        <authorList>
            <person name="Knapp D.G."/>
            <person name="Nemeth J.B."/>
            <person name="Barry K."/>
            <person name="Hainaut M."/>
            <person name="Henrissat B."/>
            <person name="Johnson J."/>
            <person name="Kuo A."/>
            <person name="Lim J.H.P."/>
            <person name="Lipzen A."/>
            <person name="Nolan M."/>
            <person name="Ohm R.A."/>
            <person name="Tamas L."/>
            <person name="Grigoriev I.V."/>
            <person name="Spatafora J.W."/>
            <person name="Nagy L.G."/>
            <person name="Kovacs G.M."/>
        </authorList>
    </citation>
    <scope>NUCLEOTIDE SEQUENCE [LARGE SCALE GENOMIC DNA]</scope>
    <source>
        <strain evidence="5 6">DSE2036</strain>
    </source>
</reference>
<evidence type="ECO:0000256" key="3">
    <source>
        <dbReference type="ARBA" id="ARBA00022737"/>
    </source>
</evidence>
<comment type="subcellular location">
    <subcellularLocation>
        <location evidence="1">Cytoplasm</location>
    </subcellularLocation>
</comment>
<name>A0A2V1D1G7_9PLEO</name>
<accession>A0A2V1D1G7</accession>
<dbReference type="GO" id="GO:0019894">
    <property type="term" value="F:kinesin binding"/>
    <property type="evidence" value="ECO:0007669"/>
    <property type="project" value="TreeGrafter"/>
</dbReference>
<gene>
    <name evidence="5" type="ORF">DM02DRAFT_722282</name>
</gene>
<evidence type="ECO:0000313" key="6">
    <source>
        <dbReference type="Proteomes" id="UP000244855"/>
    </source>
</evidence>
<keyword evidence="2" id="KW-0963">Cytoplasm</keyword>
<dbReference type="GO" id="GO:0005737">
    <property type="term" value="C:cytoplasm"/>
    <property type="evidence" value="ECO:0007669"/>
    <property type="project" value="UniProtKB-SubCell"/>
</dbReference>
<dbReference type="Proteomes" id="UP000244855">
    <property type="component" value="Unassembled WGS sequence"/>
</dbReference>
<dbReference type="STRING" id="97972.A0A2V1D1G7"/>